<proteinExistence type="predicted"/>
<dbReference type="Proteomes" id="UP001153076">
    <property type="component" value="Unassembled WGS sequence"/>
</dbReference>
<dbReference type="EMBL" id="JAKOGI010000013">
    <property type="protein sequence ID" value="KAJ8450720.1"/>
    <property type="molecule type" value="Genomic_DNA"/>
</dbReference>
<evidence type="ECO:0000313" key="2">
    <source>
        <dbReference type="Proteomes" id="UP001153076"/>
    </source>
</evidence>
<evidence type="ECO:0000313" key="1">
    <source>
        <dbReference type="EMBL" id="KAJ8450720.1"/>
    </source>
</evidence>
<dbReference type="GO" id="GO:0016788">
    <property type="term" value="F:hydrolase activity, acting on ester bonds"/>
    <property type="evidence" value="ECO:0007669"/>
    <property type="project" value="InterPro"/>
</dbReference>
<sequence>MMFGGKDSPRFTSPHNDPLVVEMKITSAIMRRIQVDTGSFVDIITWDCLKKFVVPGRDIVPMTNPILGFGGQEVYPSGMIRLPVCFGDKTGFKSLEVDFLVVDVPTAYNVKGVGGLLVGLFATLTTFLLGRAGLSFQRICGLVLNSFTLRRRGDKLHLFWIAALHGNLLTFVHEAQVGLIIFVVPEFGCKGKQNLAEVDEGVRAALLITLLPGLSHISRSFLQLTLHLFFTALHVRLELFIAPLVPRNKSLQPPAFCGSLHPPGKTLSHEHLLLGHLRGV</sequence>
<dbReference type="InterPro" id="IPR017947">
    <property type="entry name" value="AryldialkylPase_Zn-BS"/>
</dbReference>
<dbReference type="PANTHER" id="PTHR33240">
    <property type="entry name" value="OS08G0508500 PROTEIN"/>
    <property type="match status" value="1"/>
</dbReference>
<dbReference type="AlphaFoldDB" id="A0A9Q1QSI5"/>
<dbReference type="GO" id="GO:0008270">
    <property type="term" value="F:zinc ion binding"/>
    <property type="evidence" value="ECO:0007669"/>
    <property type="project" value="InterPro"/>
</dbReference>
<dbReference type="PANTHER" id="PTHR33240:SF17">
    <property type="entry name" value="EUKARYOTIC PEPTIDE CHAIN RELEASE FACTOR GTP-BINDING SUBUNIT-LIKE"/>
    <property type="match status" value="1"/>
</dbReference>
<name>A0A9Q1QSI5_9CARY</name>
<evidence type="ECO:0008006" key="3">
    <source>
        <dbReference type="Google" id="ProtNLM"/>
    </source>
</evidence>
<comment type="caution">
    <text evidence="1">The sequence shown here is derived from an EMBL/GenBank/DDBJ whole genome shotgun (WGS) entry which is preliminary data.</text>
</comment>
<reference evidence="1" key="1">
    <citation type="submission" date="2022-04" db="EMBL/GenBank/DDBJ databases">
        <title>Carnegiea gigantea Genome sequencing and assembly v2.</title>
        <authorList>
            <person name="Copetti D."/>
            <person name="Sanderson M.J."/>
            <person name="Burquez A."/>
            <person name="Wojciechowski M.F."/>
        </authorList>
    </citation>
    <scope>NUCLEOTIDE SEQUENCE</scope>
    <source>
        <strain evidence="1">SGP5-SGP5p</strain>
        <tissue evidence="1">Aerial part</tissue>
    </source>
</reference>
<keyword evidence="2" id="KW-1185">Reference proteome</keyword>
<organism evidence="1 2">
    <name type="scientific">Carnegiea gigantea</name>
    <dbReference type="NCBI Taxonomy" id="171969"/>
    <lineage>
        <taxon>Eukaryota</taxon>
        <taxon>Viridiplantae</taxon>
        <taxon>Streptophyta</taxon>
        <taxon>Embryophyta</taxon>
        <taxon>Tracheophyta</taxon>
        <taxon>Spermatophyta</taxon>
        <taxon>Magnoliopsida</taxon>
        <taxon>eudicotyledons</taxon>
        <taxon>Gunneridae</taxon>
        <taxon>Pentapetalae</taxon>
        <taxon>Caryophyllales</taxon>
        <taxon>Cactineae</taxon>
        <taxon>Cactaceae</taxon>
        <taxon>Cactoideae</taxon>
        <taxon>Echinocereeae</taxon>
        <taxon>Carnegiea</taxon>
    </lineage>
</organism>
<gene>
    <name evidence="1" type="ORF">Cgig2_021192</name>
</gene>
<dbReference type="PROSITE" id="PS01322">
    <property type="entry name" value="PHOSPHOTRIESTERASE_1"/>
    <property type="match status" value="1"/>
</dbReference>
<protein>
    <recommendedName>
        <fullName evidence="3">Peptidase A2 domain-containing protein</fullName>
    </recommendedName>
</protein>
<accession>A0A9Q1QSI5</accession>